<dbReference type="Pfam" id="PF01370">
    <property type="entry name" value="Epimerase"/>
    <property type="match status" value="1"/>
</dbReference>
<dbReference type="InterPro" id="IPR019546">
    <property type="entry name" value="TAT_signal_bac_arc"/>
</dbReference>
<protein>
    <recommendedName>
        <fullName evidence="1">NAD-dependent epimerase/dehydratase domain-containing protein</fullName>
    </recommendedName>
</protein>
<dbReference type="PANTHER" id="PTHR43245">
    <property type="entry name" value="BIFUNCTIONAL POLYMYXIN RESISTANCE PROTEIN ARNA"/>
    <property type="match status" value="1"/>
</dbReference>
<dbReference type="InterPro" id="IPR050177">
    <property type="entry name" value="Lipid_A_modif_metabolic_enz"/>
</dbReference>
<evidence type="ECO:0000259" key="1">
    <source>
        <dbReference type="Pfam" id="PF01370"/>
    </source>
</evidence>
<dbReference type="InterPro" id="IPR036291">
    <property type="entry name" value="NAD(P)-bd_dom_sf"/>
</dbReference>
<organism evidence="2">
    <name type="scientific">marine metagenome</name>
    <dbReference type="NCBI Taxonomy" id="408172"/>
    <lineage>
        <taxon>unclassified sequences</taxon>
        <taxon>metagenomes</taxon>
        <taxon>ecological metagenomes</taxon>
    </lineage>
</organism>
<dbReference type="PROSITE" id="PS51318">
    <property type="entry name" value="TAT"/>
    <property type="match status" value="1"/>
</dbReference>
<accession>A0A381UQ76</accession>
<dbReference type="EMBL" id="UINC01006904">
    <property type="protein sequence ID" value="SVA30315.1"/>
    <property type="molecule type" value="Genomic_DNA"/>
</dbReference>
<name>A0A381UQ76_9ZZZZ</name>
<evidence type="ECO:0000313" key="2">
    <source>
        <dbReference type="EMBL" id="SVA30315.1"/>
    </source>
</evidence>
<reference evidence="2" key="1">
    <citation type="submission" date="2018-05" db="EMBL/GenBank/DDBJ databases">
        <authorList>
            <person name="Lanie J.A."/>
            <person name="Ng W.-L."/>
            <person name="Kazmierczak K.M."/>
            <person name="Andrzejewski T.M."/>
            <person name="Davidsen T.M."/>
            <person name="Wayne K.J."/>
            <person name="Tettelin H."/>
            <person name="Glass J.I."/>
            <person name="Rusch D."/>
            <person name="Podicherti R."/>
            <person name="Tsui H.-C.T."/>
            <person name="Winkler M.E."/>
        </authorList>
    </citation>
    <scope>NUCLEOTIDE SEQUENCE</scope>
</reference>
<sequence length="370" mass="41916">MNRSRREFLKTTTVAAAALGLNLSEGKTYKSGTGKPMSILILGGTGFIGPHMVKSAQARGHEVTLFNRGKTNTHLFPDVEKLKGDRENDLESLKGRKWDVVIDNSAIRPWWVRDAAQLLKNSVDRYLFTSTRSTYADFSKIGMDENSPQYDPDPTAVDERRRLSYGEDKVLCEREARKVFGDHTLIVRPGLIVGPGDNTDRFTYWPVRIDRGGEVLAPGDPQNGVMFIDVRDLAEWYIRLIENGNTGSYNALGPQAPLSFSEFLYGCRAVTNAHVSFTWVDTDFLLERELRPYREFPCWMPAEGDRLGFQRFDLSKPLAAGLTYRSLAVTAFDTLEWYKSLPSERTTTELKAGITTSREIEVLMEWHDKK</sequence>
<dbReference type="SUPFAM" id="SSF51735">
    <property type="entry name" value="NAD(P)-binding Rossmann-fold domains"/>
    <property type="match status" value="1"/>
</dbReference>
<dbReference type="AlphaFoldDB" id="A0A381UQ76"/>
<gene>
    <name evidence="2" type="ORF">METZ01_LOCUS83169</name>
</gene>
<dbReference type="CDD" id="cd05265">
    <property type="entry name" value="SDR_a1"/>
    <property type="match status" value="1"/>
</dbReference>
<dbReference type="InterPro" id="IPR001509">
    <property type="entry name" value="Epimerase_deHydtase"/>
</dbReference>
<dbReference type="Gene3D" id="3.40.50.720">
    <property type="entry name" value="NAD(P)-binding Rossmann-like Domain"/>
    <property type="match status" value="1"/>
</dbReference>
<proteinExistence type="predicted"/>
<feature type="domain" description="NAD-dependent epimerase/dehydratase" evidence="1">
    <location>
        <begin position="39"/>
        <end position="250"/>
    </location>
</feature>
<dbReference type="PANTHER" id="PTHR43245:SF13">
    <property type="entry name" value="UDP-D-APIOSE_UDP-D-XYLOSE SYNTHASE 2"/>
    <property type="match status" value="1"/>
</dbReference>
<dbReference type="NCBIfam" id="TIGR01409">
    <property type="entry name" value="TAT_signal_seq"/>
    <property type="match status" value="1"/>
</dbReference>
<dbReference type="InterPro" id="IPR006311">
    <property type="entry name" value="TAT_signal"/>
</dbReference>